<gene>
    <name evidence="6" type="ordered locus">FRAAL2350</name>
</gene>
<dbReference type="Pfam" id="PF12833">
    <property type="entry name" value="HTH_18"/>
    <property type="match status" value="1"/>
</dbReference>
<dbReference type="Proteomes" id="UP000000657">
    <property type="component" value="Chromosome"/>
</dbReference>
<name>Q0RN90_FRAAA</name>
<dbReference type="PROSITE" id="PS01124">
    <property type="entry name" value="HTH_ARAC_FAMILY_2"/>
    <property type="match status" value="1"/>
</dbReference>
<dbReference type="SMART" id="SM00342">
    <property type="entry name" value="HTH_ARAC"/>
    <property type="match status" value="1"/>
</dbReference>
<keyword evidence="7" id="KW-1185">Reference proteome</keyword>
<evidence type="ECO:0000256" key="4">
    <source>
        <dbReference type="SAM" id="MobiDB-lite"/>
    </source>
</evidence>
<feature type="compositionally biased region" description="Basic and acidic residues" evidence="4">
    <location>
        <begin position="181"/>
        <end position="194"/>
    </location>
</feature>
<evidence type="ECO:0000256" key="2">
    <source>
        <dbReference type="ARBA" id="ARBA00023125"/>
    </source>
</evidence>
<dbReference type="HOGENOM" id="CLU_000445_88_16_11"/>
<evidence type="ECO:0000313" key="7">
    <source>
        <dbReference type="Proteomes" id="UP000000657"/>
    </source>
</evidence>
<keyword evidence="2" id="KW-0238">DNA-binding</keyword>
<keyword evidence="3" id="KW-0804">Transcription</keyword>
<protein>
    <submittedName>
        <fullName evidence="6">AraC-family transcriptional regulator</fullName>
    </submittedName>
</protein>
<dbReference type="eggNOG" id="COG2207">
    <property type="taxonomic scope" value="Bacteria"/>
</dbReference>
<organism evidence="6 7">
    <name type="scientific">Frankia alni (strain DSM 45986 / CECT 9034 / ACN14a)</name>
    <dbReference type="NCBI Taxonomy" id="326424"/>
    <lineage>
        <taxon>Bacteria</taxon>
        <taxon>Bacillati</taxon>
        <taxon>Actinomycetota</taxon>
        <taxon>Actinomycetes</taxon>
        <taxon>Frankiales</taxon>
        <taxon>Frankiaceae</taxon>
        <taxon>Frankia</taxon>
    </lineage>
</organism>
<dbReference type="RefSeq" id="WP_011603514.1">
    <property type="nucleotide sequence ID" value="NC_008278.1"/>
</dbReference>
<dbReference type="InterPro" id="IPR018060">
    <property type="entry name" value="HTH_AraC"/>
</dbReference>
<dbReference type="InterPro" id="IPR037923">
    <property type="entry name" value="HTH-like"/>
</dbReference>
<dbReference type="PANTHER" id="PTHR46796">
    <property type="entry name" value="HTH-TYPE TRANSCRIPTIONAL ACTIVATOR RHAS-RELATED"/>
    <property type="match status" value="1"/>
</dbReference>
<dbReference type="PANTHER" id="PTHR46796:SF2">
    <property type="entry name" value="TRANSCRIPTIONAL REGULATORY PROTEIN"/>
    <property type="match status" value="1"/>
</dbReference>
<evidence type="ECO:0000256" key="1">
    <source>
        <dbReference type="ARBA" id="ARBA00023015"/>
    </source>
</evidence>
<dbReference type="GO" id="GO:0043565">
    <property type="term" value="F:sequence-specific DNA binding"/>
    <property type="evidence" value="ECO:0007669"/>
    <property type="project" value="InterPro"/>
</dbReference>
<proteinExistence type="predicted"/>
<feature type="domain" description="HTH araC/xylS-type" evidence="5">
    <location>
        <begin position="197"/>
        <end position="294"/>
    </location>
</feature>
<dbReference type="Gene3D" id="1.10.10.60">
    <property type="entry name" value="Homeodomain-like"/>
    <property type="match status" value="1"/>
</dbReference>
<dbReference type="InterPro" id="IPR003313">
    <property type="entry name" value="AraC-bd"/>
</dbReference>
<dbReference type="STRING" id="326424.FRAAL2350"/>
<dbReference type="SUPFAM" id="SSF46689">
    <property type="entry name" value="Homeodomain-like"/>
    <property type="match status" value="2"/>
</dbReference>
<dbReference type="EMBL" id="CT573213">
    <property type="protein sequence ID" value="CAJ60999.1"/>
    <property type="molecule type" value="Genomic_DNA"/>
</dbReference>
<feature type="region of interest" description="Disordered" evidence="4">
    <location>
        <begin position="174"/>
        <end position="194"/>
    </location>
</feature>
<dbReference type="InterPro" id="IPR009057">
    <property type="entry name" value="Homeodomain-like_sf"/>
</dbReference>
<sequence>MTVLYVPDVSEAHTPAADLAAAGRVGEGQTVAAWRPAVAGVREVFHARFISHVYPPHTHDSWTLLIVDTGAVRYGLDRHEHGTLRSQVTLLPPDVPHDGRSARPGGFRKRVLYLDRDLLGDELIGTAVDAPTLADPALRRRVGRLHDLLLTPGEDLAAQSGLALVGERLRAHLARRGSSPARRDGAPPPRRDPTAAHALRDLIDSRIAEGITLATAAELLGAHPTHLIRAFHQEFGLPPHRYLTGRRVDLARRLLLAGHRPAEVATLAGFYDQAHLTRHFRRMLATSPARYARPA</sequence>
<dbReference type="KEGG" id="fal:FRAAL2350"/>
<reference evidence="6 7" key="1">
    <citation type="journal article" date="2007" name="Genome Res.">
        <title>Genome characteristics of facultatively symbiotic Frankia sp. strains reflect host range and host plant biogeography.</title>
        <authorList>
            <person name="Normand P."/>
            <person name="Lapierre P."/>
            <person name="Tisa L.S."/>
            <person name="Gogarten J.P."/>
            <person name="Alloisio N."/>
            <person name="Bagnarol E."/>
            <person name="Bassi C.A."/>
            <person name="Berry A.M."/>
            <person name="Bickhart D.M."/>
            <person name="Choisne N."/>
            <person name="Couloux A."/>
            <person name="Cournoyer B."/>
            <person name="Cruveiller S."/>
            <person name="Daubin V."/>
            <person name="Demange N."/>
            <person name="Francino M.P."/>
            <person name="Goltsman E."/>
            <person name="Huang Y."/>
            <person name="Kopp O.R."/>
            <person name="Labarre L."/>
            <person name="Lapidus A."/>
            <person name="Lavire C."/>
            <person name="Marechal J."/>
            <person name="Martinez M."/>
            <person name="Mastronunzio J.E."/>
            <person name="Mullin B.C."/>
            <person name="Niemann J."/>
            <person name="Pujic P."/>
            <person name="Rawnsley T."/>
            <person name="Rouy Z."/>
            <person name="Schenowitz C."/>
            <person name="Sellstedt A."/>
            <person name="Tavares F."/>
            <person name="Tomkins J.P."/>
            <person name="Vallenet D."/>
            <person name="Valverde C."/>
            <person name="Wall L.G."/>
            <person name="Wang Y."/>
            <person name="Medigue C."/>
            <person name="Benson D.R."/>
        </authorList>
    </citation>
    <scope>NUCLEOTIDE SEQUENCE [LARGE SCALE GENOMIC DNA]</scope>
    <source>
        <strain evidence="7">DSM 45986 / CECT 9034 / ACN14a</strain>
    </source>
</reference>
<dbReference type="SUPFAM" id="SSF51215">
    <property type="entry name" value="Regulatory protein AraC"/>
    <property type="match status" value="1"/>
</dbReference>
<dbReference type="Pfam" id="PF02311">
    <property type="entry name" value="AraC_binding"/>
    <property type="match status" value="1"/>
</dbReference>
<keyword evidence="1" id="KW-0805">Transcription regulation</keyword>
<evidence type="ECO:0000256" key="3">
    <source>
        <dbReference type="ARBA" id="ARBA00023163"/>
    </source>
</evidence>
<accession>Q0RN90</accession>
<evidence type="ECO:0000259" key="5">
    <source>
        <dbReference type="PROSITE" id="PS01124"/>
    </source>
</evidence>
<dbReference type="GO" id="GO:0003700">
    <property type="term" value="F:DNA-binding transcription factor activity"/>
    <property type="evidence" value="ECO:0007669"/>
    <property type="project" value="InterPro"/>
</dbReference>
<evidence type="ECO:0000313" key="6">
    <source>
        <dbReference type="EMBL" id="CAJ60999.1"/>
    </source>
</evidence>
<dbReference type="InterPro" id="IPR050204">
    <property type="entry name" value="AraC_XylS_family_regulators"/>
</dbReference>
<dbReference type="AlphaFoldDB" id="Q0RN90"/>